<name>A0ABW3LGU7_9BACL</name>
<dbReference type="RefSeq" id="WP_144840760.1">
    <property type="nucleotide sequence ID" value="NZ_JBHTKI010000020.1"/>
</dbReference>
<keyword evidence="3" id="KW-1185">Reference proteome</keyword>
<comment type="caution">
    <text evidence="2">The sequence shown here is derived from an EMBL/GenBank/DDBJ whole genome shotgun (WGS) entry which is preliminary data.</text>
</comment>
<dbReference type="Pfam" id="PF22564">
    <property type="entry name" value="HAAS"/>
    <property type="match status" value="1"/>
</dbReference>
<organism evidence="2 3">
    <name type="scientific">Metaplanococcus flavidus</name>
    <dbReference type="NCBI Taxonomy" id="569883"/>
    <lineage>
        <taxon>Bacteria</taxon>
        <taxon>Bacillati</taxon>
        <taxon>Bacillota</taxon>
        <taxon>Bacilli</taxon>
        <taxon>Bacillales</taxon>
        <taxon>Caryophanaceae</taxon>
        <taxon>Metaplanococcus</taxon>
    </lineage>
</organism>
<gene>
    <name evidence="2" type="ORF">ACFQ1X_13105</name>
</gene>
<sequence>MTEKQFLNELEYALNRLPAEEQNDILQDIREYFSNGRADGKSDSDIAAELGEPGAIAKELVDSFDFNKTEVPALKIDMAKDKFDKVDIAIENGILRIHPSKDGQMHADIVDKNYRQHFSVDILDRTLVITLKEETKKWGIFSIRGGFKSPIITVQLPDKLYEKIQILSDHGSITGENLAGSEFLVETDNGSIELARISAGDLTATSDNGAIKLTSIQAKKLEIETDNGQLNLKDIHAGKVEATSDNGGITLKDVEGSVYAQTDNGRIHLLAAHLEQSINLETDNGSILLETKMQPENATIEADVDWGTVSIFGSKKRRTVFGNGQHPIDLQSDNGSITVKMV</sequence>
<dbReference type="EMBL" id="JBHTKI010000020">
    <property type="protein sequence ID" value="MFD1032372.1"/>
    <property type="molecule type" value="Genomic_DNA"/>
</dbReference>
<reference evidence="3" key="1">
    <citation type="journal article" date="2019" name="Int. J. Syst. Evol. Microbiol.">
        <title>The Global Catalogue of Microorganisms (GCM) 10K type strain sequencing project: providing services to taxonomists for standard genome sequencing and annotation.</title>
        <authorList>
            <consortium name="The Broad Institute Genomics Platform"/>
            <consortium name="The Broad Institute Genome Sequencing Center for Infectious Disease"/>
            <person name="Wu L."/>
            <person name="Ma J."/>
        </authorList>
    </citation>
    <scope>NUCLEOTIDE SEQUENCE [LARGE SCALE GENOMIC DNA]</scope>
    <source>
        <strain evidence="3">CCUG 56756</strain>
    </source>
</reference>
<dbReference type="Proteomes" id="UP001597109">
    <property type="component" value="Unassembled WGS sequence"/>
</dbReference>
<dbReference type="Gene3D" id="2.160.20.120">
    <property type="match status" value="1"/>
</dbReference>
<dbReference type="PANTHER" id="PTHR34094">
    <property type="match status" value="1"/>
</dbReference>
<feature type="domain" description="DUF4097" evidence="1">
    <location>
        <begin position="84"/>
        <end position="339"/>
    </location>
</feature>
<dbReference type="Pfam" id="PF13349">
    <property type="entry name" value="DUF4097"/>
    <property type="match status" value="1"/>
</dbReference>
<accession>A0ABW3LGU7</accession>
<dbReference type="PANTHER" id="PTHR34094:SF1">
    <property type="entry name" value="PROTEIN FAM185A"/>
    <property type="match status" value="1"/>
</dbReference>
<protein>
    <submittedName>
        <fullName evidence="2">DUF4097 family beta strand repeat-containing protein</fullName>
    </submittedName>
</protein>
<evidence type="ECO:0000313" key="2">
    <source>
        <dbReference type="EMBL" id="MFD1032372.1"/>
    </source>
</evidence>
<dbReference type="InterPro" id="IPR025164">
    <property type="entry name" value="Toastrack_DUF4097"/>
</dbReference>
<evidence type="ECO:0000313" key="3">
    <source>
        <dbReference type="Proteomes" id="UP001597109"/>
    </source>
</evidence>
<evidence type="ECO:0000259" key="1">
    <source>
        <dbReference type="Pfam" id="PF13349"/>
    </source>
</evidence>
<proteinExistence type="predicted"/>